<dbReference type="AlphaFoldDB" id="A0A6J8CJX2"/>
<comment type="subcellular location">
    <subcellularLocation>
        <location evidence="1">Membrane</location>
        <topology evidence="1">Multi-pass membrane protein</topology>
    </subcellularLocation>
</comment>
<keyword evidence="11" id="KW-1185">Reference proteome</keyword>
<reference evidence="10 11" key="1">
    <citation type="submission" date="2020-06" db="EMBL/GenBank/DDBJ databases">
        <authorList>
            <person name="Li R."/>
            <person name="Bekaert M."/>
        </authorList>
    </citation>
    <scope>NUCLEOTIDE SEQUENCE [LARGE SCALE GENOMIC DNA]</scope>
    <source>
        <strain evidence="11">wild</strain>
    </source>
</reference>
<gene>
    <name evidence="10" type="ORF">MCOR_31259</name>
</gene>
<dbReference type="GO" id="GO:0047408">
    <property type="term" value="F:alkenylglycerophosphocholine hydrolase activity"/>
    <property type="evidence" value="ECO:0007669"/>
    <property type="project" value="UniProtKB-EC"/>
</dbReference>
<dbReference type="GO" id="GO:0016020">
    <property type="term" value="C:membrane"/>
    <property type="evidence" value="ECO:0007669"/>
    <property type="project" value="UniProtKB-SubCell"/>
</dbReference>
<feature type="transmembrane region" description="Helical" evidence="9">
    <location>
        <begin position="39"/>
        <end position="56"/>
    </location>
</feature>
<protein>
    <recommendedName>
        <fullName evidence="6">lysoplasmalogenase</fullName>
        <ecNumber evidence="6">3.3.2.2</ecNumber>
    </recommendedName>
</protein>
<feature type="transmembrane region" description="Helical" evidence="9">
    <location>
        <begin position="201"/>
        <end position="221"/>
    </location>
</feature>
<feature type="transmembrane region" description="Helical" evidence="9">
    <location>
        <begin position="100"/>
        <end position="116"/>
    </location>
</feature>
<organism evidence="10 11">
    <name type="scientific">Mytilus coruscus</name>
    <name type="common">Sea mussel</name>
    <dbReference type="NCBI Taxonomy" id="42192"/>
    <lineage>
        <taxon>Eukaryota</taxon>
        <taxon>Metazoa</taxon>
        <taxon>Spiralia</taxon>
        <taxon>Lophotrochozoa</taxon>
        <taxon>Mollusca</taxon>
        <taxon>Bivalvia</taxon>
        <taxon>Autobranchia</taxon>
        <taxon>Pteriomorphia</taxon>
        <taxon>Mytilida</taxon>
        <taxon>Mytiloidea</taxon>
        <taxon>Mytilidae</taxon>
        <taxon>Mytilinae</taxon>
        <taxon>Mytilus</taxon>
    </lineage>
</organism>
<evidence type="ECO:0000256" key="8">
    <source>
        <dbReference type="ARBA" id="ARBA00049560"/>
    </source>
</evidence>
<feature type="transmembrane region" description="Helical" evidence="9">
    <location>
        <begin position="122"/>
        <end position="140"/>
    </location>
</feature>
<dbReference type="PANTHER" id="PTHR31885">
    <property type="entry name" value="GH04784P"/>
    <property type="match status" value="1"/>
</dbReference>
<feature type="transmembrane region" description="Helical" evidence="9">
    <location>
        <begin position="171"/>
        <end position="189"/>
    </location>
</feature>
<dbReference type="OrthoDB" id="2133758at2759"/>
<name>A0A6J8CJX2_MYTCO</name>
<evidence type="ECO:0000256" key="5">
    <source>
        <dbReference type="ARBA" id="ARBA00023136"/>
    </source>
</evidence>
<keyword evidence="5 9" id="KW-0472">Membrane</keyword>
<feature type="transmembrane region" description="Helical" evidence="9">
    <location>
        <begin position="149"/>
        <end position="165"/>
    </location>
</feature>
<evidence type="ECO:0000256" key="6">
    <source>
        <dbReference type="ARBA" id="ARBA00035673"/>
    </source>
</evidence>
<dbReference type="EC" id="3.3.2.2" evidence="6"/>
<sequence length="298" mass="33738">MIVSDSDIPSLLQRFADSIFKEMDMMKTKLLEYLPKPTLYPFYGTLLLYFILYQPFIGYPPITFLAAFFKILPVWSLAYFVRSTFKGNLTKLMDNDYKKFIFIGLLTSSLGDALLVARTTLFIPGMLVFGVAHLFYILALEPSSGKSRLQNLYILGYIALAVTLQADIDSFIMFCLVMIYMTLILIMSWRATNAYERTKTFPALAGCVGSMLFIFSDFLIAVDKWKLSVPFTQFFVMITYYSAQFFLALSTDTIVERKETTVGIYEKTKTRAAVYSKGPNICSPTYLVSVGSKDSSGT</sequence>
<evidence type="ECO:0000256" key="7">
    <source>
        <dbReference type="ARBA" id="ARBA00049458"/>
    </source>
</evidence>
<feature type="transmembrane region" description="Helical" evidence="9">
    <location>
        <begin position="227"/>
        <end position="249"/>
    </location>
</feature>
<keyword evidence="4 9" id="KW-1133">Transmembrane helix</keyword>
<comment type="similarity">
    <text evidence="2">Belongs to the TMEM86 family.</text>
</comment>
<evidence type="ECO:0000256" key="9">
    <source>
        <dbReference type="SAM" id="Phobius"/>
    </source>
</evidence>
<evidence type="ECO:0000313" key="10">
    <source>
        <dbReference type="EMBL" id="CAC5396738.1"/>
    </source>
</evidence>
<dbReference type="PANTHER" id="PTHR31885:SF6">
    <property type="entry name" value="GH04784P"/>
    <property type="match status" value="1"/>
</dbReference>
<evidence type="ECO:0000256" key="1">
    <source>
        <dbReference type="ARBA" id="ARBA00004141"/>
    </source>
</evidence>
<feature type="transmembrane region" description="Helical" evidence="9">
    <location>
        <begin position="62"/>
        <end position="80"/>
    </location>
</feature>
<dbReference type="EMBL" id="CACVKT020005642">
    <property type="protein sequence ID" value="CAC5396738.1"/>
    <property type="molecule type" value="Genomic_DNA"/>
</dbReference>
<accession>A0A6J8CJX2</accession>
<evidence type="ECO:0000256" key="2">
    <source>
        <dbReference type="ARBA" id="ARBA00007375"/>
    </source>
</evidence>
<comment type="catalytic activity">
    <reaction evidence="7">
        <text>a 1-O-(1Z-alkenyl)-sn-glycero-3-phosphoethanolamine + H2O = a 2,3-saturated aldehyde + sn-glycero-3-phosphoethanolamine</text>
        <dbReference type="Rhea" id="RHEA:16905"/>
        <dbReference type="ChEBI" id="CHEBI:15377"/>
        <dbReference type="ChEBI" id="CHEBI:73359"/>
        <dbReference type="ChEBI" id="CHEBI:77288"/>
        <dbReference type="ChEBI" id="CHEBI:143890"/>
        <dbReference type="EC" id="3.3.2.2"/>
    </reaction>
</comment>
<comment type="catalytic activity">
    <reaction evidence="8">
        <text>a 1-O-(1Z-alkenyl)-sn-glycero-3-phosphocholine + H2O = a 2,3-saturated aldehyde + sn-glycerol 3-phosphocholine</text>
        <dbReference type="Rhea" id="RHEA:22544"/>
        <dbReference type="ChEBI" id="CHEBI:15377"/>
        <dbReference type="ChEBI" id="CHEBI:16870"/>
        <dbReference type="ChEBI" id="CHEBI:73359"/>
        <dbReference type="ChEBI" id="CHEBI:77287"/>
        <dbReference type="EC" id="3.3.2.2"/>
    </reaction>
</comment>
<keyword evidence="3 9" id="KW-0812">Transmembrane</keyword>
<dbReference type="Proteomes" id="UP000507470">
    <property type="component" value="Unassembled WGS sequence"/>
</dbReference>
<evidence type="ECO:0000256" key="3">
    <source>
        <dbReference type="ARBA" id="ARBA00022692"/>
    </source>
</evidence>
<dbReference type="InterPro" id="IPR012506">
    <property type="entry name" value="TMEM86B-like"/>
</dbReference>
<evidence type="ECO:0000256" key="4">
    <source>
        <dbReference type="ARBA" id="ARBA00022989"/>
    </source>
</evidence>
<proteinExistence type="inferred from homology"/>
<dbReference type="Pfam" id="PF07947">
    <property type="entry name" value="YhhN"/>
    <property type="match status" value="1"/>
</dbReference>
<evidence type="ECO:0000313" key="11">
    <source>
        <dbReference type="Proteomes" id="UP000507470"/>
    </source>
</evidence>